<dbReference type="InterPro" id="IPR007362">
    <property type="entry name" value="DUF429"/>
</dbReference>
<protein>
    <recommendedName>
        <fullName evidence="3">DUF429 domain-containing protein</fullName>
    </recommendedName>
</protein>
<evidence type="ECO:0000313" key="1">
    <source>
        <dbReference type="EMBL" id="OHV37604.1"/>
    </source>
</evidence>
<dbReference type="Pfam" id="PF04250">
    <property type="entry name" value="DUF429"/>
    <property type="match status" value="1"/>
</dbReference>
<dbReference type="RefSeq" id="WP_071084428.1">
    <property type="nucleotide sequence ID" value="NZ_MBLM01000112.1"/>
</dbReference>
<organism evidence="1 2">
    <name type="scientific">Parafrankia colletiae</name>
    <dbReference type="NCBI Taxonomy" id="573497"/>
    <lineage>
        <taxon>Bacteria</taxon>
        <taxon>Bacillati</taxon>
        <taxon>Actinomycetota</taxon>
        <taxon>Actinomycetes</taxon>
        <taxon>Frankiales</taxon>
        <taxon>Frankiaceae</taxon>
        <taxon>Parafrankia</taxon>
    </lineage>
</organism>
<keyword evidence="2" id="KW-1185">Reference proteome</keyword>
<dbReference type="OrthoDB" id="4870479at2"/>
<reference evidence="2" key="1">
    <citation type="submission" date="2016-07" db="EMBL/GenBank/DDBJ databases">
        <title>Sequence Frankia sp. strain CcI1.17.</title>
        <authorList>
            <person name="Ghodhbane-Gtari F."/>
            <person name="Swanson E."/>
            <person name="Gueddou A."/>
            <person name="Morris K."/>
            <person name="Hezbri K."/>
            <person name="Ktari A."/>
            <person name="Nouioui I."/>
            <person name="Abebe-Akele F."/>
            <person name="Simpson S."/>
            <person name="Thomas K."/>
            <person name="Gtari M."/>
            <person name="Tisa L.S."/>
            <person name="Hurst S."/>
        </authorList>
    </citation>
    <scope>NUCLEOTIDE SEQUENCE [LARGE SCALE GENOMIC DNA]</scope>
    <source>
        <strain evidence="2">Cc1.17</strain>
    </source>
</reference>
<sequence length="262" mass="27640">MMTIGVDLAAEPKKTALARIDWSSGSATVRDVRLDTTDSTIVEAVKNTDKVGIDCPFGWPEAFVAFITAHQSGNVAVPQGVTGLQWRRALAYRVTDQRVQAETGLRPLSVAADRIAHTAMRCAGLLATLADDDIPVDRTGGGVVVEVYPAASLAGWGLPHLGYKSKDNIAVLATLVDTLLDAASWLDLGAHADLCRRSDDAFDAMIAALTARAVALGHTALPGPDDAFAAEREGWIALPTGPLSSLVLDRSPRPAERLPAGR</sequence>
<evidence type="ECO:0000313" key="2">
    <source>
        <dbReference type="Proteomes" id="UP000179627"/>
    </source>
</evidence>
<evidence type="ECO:0008006" key="3">
    <source>
        <dbReference type="Google" id="ProtNLM"/>
    </source>
</evidence>
<dbReference type="AlphaFoldDB" id="A0A1S1QYR3"/>
<dbReference type="Proteomes" id="UP000179627">
    <property type="component" value="Unassembled WGS sequence"/>
</dbReference>
<name>A0A1S1QYR3_9ACTN</name>
<gene>
    <name evidence="1" type="ORF">CC117_16600</name>
</gene>
<comment type="caution">
    <text evidence="1">The sequence shown here is derived from an EMBL/GenBank/DDBJ whole genome shotgun (WGS) entry which is preliminary data.</text>
</comment>
<dbReference type="EMBL" id="MBLM01000112">
    <property type="protein sequence ID" value="OHV37604.1"/>
    <property type="molecule type" value="Genomic_DNA"/>
</dbReference>
<proteinExistence type="predicted"/>
<accession>A0A1S1QYR3</accession>